<evidence type="ECO:0000313" key="3">
    <source>
        <dbReference type="Proteomes" id="UP000314294"/>
    </source>
</evidence>
<proteinExistence type="predicted"/>
<name>A0A4Z2G7A0_9TELE</name>
<dbReference type="AlphaFoldDB" id="A0A4Z2G7A0"/>
<keyword evidence="3" id="KW-1185">Reference proteome</keyword>
<accession>A0A4Z2G7A0</accession>
<protein>
    <submittedName>
        <fullName evidence="2">Uncharacterized protein</fullName>
    </submittedName>
</protein>
<evidence type="ECO:0000313" key="2">
    <source>
        <dbReference type="EMBL" id="TNN49389.1"/>
    </source>
</evidence>
<reference evidence="2 3" key="1">
    <citation type="submission" date="2019-03" db="EMBL/GenBank/DDBJ databases">
        <title>First draft genome of Liparis tanakae, snailfish: a comprehensive survey of snailfish specific genes.</title>
        <authorList>
            <person name="Kim W."/>
            <person name="Song I."/>
            <person name="Jeong J.-H."/>
            <person name="Kim D."/>
            <person name="Kim S."/>
            <person name="Ryu S."/>
            <person name="Song J.Y."/>
            <person name="Lee S.K."/>
        </authorList>
    </citation>
    <scope>NUCLEOTIDE SEQUENCE [LARGE SCALE GENOMIC DNA]</scope>
    <source>
        <tissue evidence="2">Muscle</tissue>
    </source>
</reference>
<feature type="region of interest" description="Disordered" evidence="1">
    <location>
        <begin position="58"/>
        <end position="90"/>
    </location>
</feature>
<comment type="caution">
    <text evidence="2">The sequence shown here is derived from an EMBL/GenBank/DDBJ whole genome shotgun (WGS) entry which is preliminary data.</text>
</comment>
<dbReference type="EMBL" id="SRLO01000658">
    <property type="protein sequence ID" value="TNN49389.1"/>
    <property type="molecule type" value="Genomic_DNA"/>
</dbReference>
<dbReference type="Proteomes" id="UP000314294">
    <property type="component" value="Unassembled WGS sequence"/>
</dbReference>
<organism evidence="2 3">
    <name type="scientific">Liparis tanakae</name>
    <name type="common">Tanaka's snailfish</name>
    <dbReference type="NCBI Taxonomy" id="230148"/>
    <lineage>
        <taxon>Eukaryota</taxon>
        <taxon>Metazoa</taxon>
        <taxon>Chordata</taxon>
        <taxon>Craniata</taxon>
        <taxon>Vertebrata</taxon>
        <taxon>Euteleostomi</taxon>
        <taxon>Actinopterygii</taxon>
        <taxon>Neopterygii</taxon>
        <taxon>Teleostei</taxon>
        <taxon>Neoteleostei</taxon>
        <taxon>Acanthomorphata</taxon>
        <taxon>Eupercaria</taxon>
        <taxon>Perciformes</taxon>
        <taxon>Cottioidei</taxon>
        <taxon>Cottales</taxon>
        <taxon>Liparidae</taxon>
        <taxon>Liparis</taxon>
    </lineage>
</organism>
<sequence>MPGSCPLLLFDWLRRRAAGELAYAGVHGFIPAQACLGVHRTRVSEGVMLMGMCSMRLHPASRHPPATPRRRGPRSLPSPRSPTRRFTPFV</sequence>
<gene>
    <name evidence="2" type="ORF">EYF80_040401</name>
</gene>
<evidence type="ECO:0000256" key="1">
    <source>
        <dbReference type="SAM" id="MobiDB-lite"/>
    </source>
</evidence>